<accession>A0AAE7SYP5</accession>
<dbReference type="PANTHER" id="PTHR11183">
    <property type="entry name" value="GLYCOGENIN SUBFAMILY MEMBER"/>
    <property type="match status" value="1"/>
</dbReference>
<sequence length="277" mass="32439">MKCAYVTLVMLGDSYVKGAVALAKSLIKSGTKHELVCLITKDVTQRQKLQQLYNHVIIVPYLYFECGKMLTERQQQLYNKWINFSFTKWRCFELISYDKCVYLDADQLVLRNIDHLFCVASPCAMCFNYNYNPQYKLFKYGHTITPTIHNHIIHNYDIIGFTGTLVFTPNMNLFEKIVSLLNPKNPLLNTPVNKYNNGFDEIVLAQALINLKLEVTQLSPMYMWNAGDYSVLRNLQPYIINYYGDQKPWTTNGGNKTEHSQFMDVYIWKYFYNSKIK</sequence>
<evidence type="ECO:0000313" key="1">
    <source>
        <dbReference type="EMBL" id="QOD40002.1"/>
    </source>
</evidence>
<dbReference type="RefSeq" id="YP_010800757.1">
    <property type="nucleotide sequence ID" value="NC_076905.1"/>
</dbReference>
<dbReference type="InterPro" id="IPR002495">
    <property type="entry name" value="Glyco_trans_8"/>
</dbReference>
<reference evidence="1" key="1">
    <citation type="journal article" date="2020" name="Viruses">
        <title>Genome Analysis of a Novel Clade b Betabaculovirus Isolated from the Legume Pest Matsumuraeses phaseoli (Lepidoptera: Tortricidae).</title>
        <authorList>
            <person name="Shu R."/>
            <person name="Meng Q."/>
            <person name="Miao L."/>
            <person name="Liang H."/>
            <person name="Chen J."/>
            <person name="Xu Y."/>
            <person name="Cheng L."/>
            <person name="Jin W."/>
            <person name="Qin Q."/>
            <person name="Zhang H."/>
        </authorList>
    </citation>
    <scope>NUCLEOTIDE SEQUENCE</scope>
    <source>
        <strain evidence="1">IOZ01</strain>
    </source>
</reference>
<protein>
    <submittedName>
        <fullName evidence="1">P13</fullName>
    </submittedName>
</protein>
<dbReference type="InterPro" id="IPR050587">
    <property type="entry name" value="GNT1/Glycosyltrans_8"/>
</dbReference>
<dbReference type="Gene3D" id="3.90.550.10">
    <property type="entry name" value="Spore Coat Polysaccharide Biosynthesis Protein SpsA, Chain A"/>
    <property type="match status" value="1"/>
</dbReference>
<dbReference type="EMBL" id="MT844067">
    <property type="protein sequence ID" value="QOD40002.1"/>
    <property type="molecule type" value="Genomic_DNA"/>
</dbReference>
<dbReference type="KEGG" id="vg:80539403"/>
<dbReference type="InterPro" id="IPR029044">
    <property type="entry name" value="Nucleotide-diphossugar_trans"/>
</dbReference>
<gene>
    <name evidence="1" type="primary">p13</name>
    <name evidence="1" type="ORF">H4Q86_039</name>
</gene>
<name>A0AAE7SYP5_9BBAC</name>
<dbReference type="GO" id="GO:0016757">
    <property type="term" value="F:glycosyltransferase activity"/>
    <property type="evidence" value="ECO:0007669"/>
    <property type="project" value="InterPro"/>
</dbReference>
<dbReference type="Proteomes" id="UP000829694">
    <property type="component" value="Segment"/>
</dbReference>
<organism evidence="1 2">
    <name type="scientific">Matsumuraeses phaseoli granulovirus</name>
    <dbReference type="NCBI Taxonomy" id="2760664"/>
    <lineage>
        <taxon>Viruses</taxon>
        <taxon>Viruses incertae sedis</taxon>
        <taxon>Naldaviricetes</taxon>
        <taxon>Lefavirales</taxon>
        <taxon>Baculoviridae</taxon>
        <taxon>Betabaculovirus</taxon>
        <taxon>Betabaculovirus maphaseoli</taxon>
    </lineage>
</organism>
<evidence type="ECO:0000313" key="2">
    <source>
        <dbReference type="Proteomes" id="UP000829694"/>
    </source>
</evidence>
<dbReference type="Pfam" id="PF01501">
    <property type="entry name" value="Glyco_transf_8"/>
    <property type="match status" value="1"/>
</dbReference>
<dbReference type="GeneID" id="80539403"/>
<keyword evidence="2" id="KW-1185">Reference proteome</keyword>
<proteinExistence type="predicted"/>
<dbReference type="SUPFAM" id="SSF53448">
    <property type="entry name" value="Nucleotide-diphospho-sugar transferases"/>
    <property type="match status" value="1"/>
</dbReference>